<organism evidence="2">
    <name type="scientific">Zea mays</name>
    <name type="common">Maize</name>
    <dbReference type="NCBI Taxonomy" id="4577"/>
    <lineage>
        <taxon>Eukaryota</taxon>
        <taxon>Viridiplantae</taxon>
        <taxon>Streptophyta</taxon>
        <taxon>Embryophyta</taxon>
        <taxon>Tracheophyta</taxon>
        <taxon>Spermatophyta</taxon>
        <taxon>Magnoliopsida</taxon>
        <taxon>Liliopsida</taxon>
        <taxon>Poales</taxon>
        <taxon>Poaceae</taxon>
        <taxon>PACMAD clade</taxon>
        <taxon>Panicoideae</taxon>
        <taxon>Andropogonodae</taxon>
        <taxon>Andropogoneae</taxon>
        <taxon>Tripsacinae</taxon>
        <taxon>Zea</taxon>
    </lineage>
</organism>
<dbReference type="ExpressionAtlas" id="A0A1D6PT27">
    <property type="expression patterns" value="baseline and differential"/>
</dbReference>
<dbReference type="InterPro" id="IPR050868">
    <property type="entry name" value="ELMO_domain-containing"/>
</dbReference>
<name>A0A1D6PT27_MAIZE</name>
<protein>
    <submittedName>
        <fullName evidence="2">ELMO/CED-12 family protein</fullName>
    </submittedName>
</protein>
<evidence type="ECO:0000259" key="1">
    <source>
        <dbReference type="Pfam" id="PF04727"/>
    </source>
</evidence>
<proteinExistence type="predicted"/>
<dbReference type="PANTHER" id="PTHR12771:SF49">
    <property type="entry name" value="ELMO_CED-12 FAMILY PROTEIN"/>
    <property type="match status" value="1"/>
</dbReference>
<dbReference type="InterPro" id="IPR006816">
    <property type="entry name" value="ELMO_dom"/>
</dbReference>
<sequence>MLMLTTAKPRTFVRAIFIQMLSEDEWAFDLLYCVAFVVMDKQWLDKNASYMDFNVRSENMNISSYVSTQSANVLLISCLWCHYQEVLKSTRAQLERELMLDDVIRIEDMPSYSLLC</sequence>
<accession>A0A1D6PT27</accession>
<evidence type="ECO:0000313" key="2">
    <source>
        <dbReference type="EMBL" id="AQK49823.1"/>
    </source>
</evidence>
<dbReference type="Pfam" id="PF04727">
    <property type="entry name" value="ELMO_CED12"/>
    <property type="match status" value="1"/>
</dbReference>
<dbReference type="EMBL" id="CM000780">
    <property type="protein sequence ID" value="AQK49823.1"/>
    <property type="molecule type" value="Genomic_DNA"/>
</dbReference>
<reference evidence="2" key="1">
    <citation type="submission" date="2015-12" db="EMBL/GenBank/DDBJ databases">
        <title>Update maize B73 reference genome by single molecule sequencing technologies.</title>
        <authorList>
            <consortium name="Maize Genome Sequencing Project"/>
            <person name="Ware D."/>
        </authorList>
    </citation>
    <scope>NUCLEOTIDE SEQUENCE</scope>
    <source>
        <tissue evidence="2">Seedling</tissue>
    </source>
</reference>
<dbReference type="PANTHER" id="PTHR12771">
    <property type="entry name" value="ENGULFMENT AND CELL MOTILITY"/>
    <property type="match status" value="1"/>
</dbReference>
<feature type="domain" description="ELMO" evidence="1">
    <location>
        <begin position="12"/>
        <end position="54"/>
    </location>
</feature>
<dbReference type="AlphaFoldDB" id="A0A1D6PT27"/>
<gene>
    <name evidence="2" type="ORF">ZEAMMB73_Zm00001d049197</name>
</gene>